<comment type="subcellular location">
    <subcellularLocation>
        <location evidence="1">Membrane</location>
        <topology evidence="1">Multi-pass membrane protein</topology>
    </subcellularLocation>
</comment>
<dbReference type="Gene3D" id="1.10.287.950">
    <property type="entry name" value="Methyl-accepting chemotaxis protein"/>
    <property type="match status" value="1"/>
</dbReference>
<dbReference type="OrthoDB" id="9811483at2"/>
<evidence type="ECO:0000256" key="5">
    <source>
        <dbReference type="SAM" id="Phobius"/>
    </source>
</evidence>
<dbReference type="EMBL" id="MSZX01000012">
    <property type="protein sequence ID" value="OPA74122.1"/>
    <property type="molecule type" value="Genomic_DNA"/>
</dbReference>
<feature type="domain" description="ABC-2 type transporter transmembrane" evidence="6">
    <location>
        <begin position="24"/>
        <end position="160"/>
    </location>
</feature>
<keyword evidence="8" id="KW-1185">Reference proteome</keyword>
<gene>
    <name evidence="7" type="ORF">BVG16_25575</name>
</gene>
<dbReference type="InterPro" id="IPR051328">
    <property type="entry name" value="T7SS_ABC-Transporter"/>
</dbReference>
<keyword evidence="3 5" id="KW-1133">Transmembrane helix</keyword>
<keyword evidence="4 5" id="KW-0472">Membrane</keyword>
<protein>
    <recommendedName>
        <fullName evidence="6">ABC-2 type transporter transmembrane domain-containing protein</fullName>
    </recommendedName>
</protein>
<evidence type="ECO:0000259" key="6">
    <source>
        <dbReference type="Pfam" id="PF12698"/>
    </source>
</evidence>
<dbReference type="GO" id="GO:0016020">
    <property type="term" value="C:membrane"/>
    <property type="evidence" value="ECO:0007669"/>
    <property type="project" value="UniProtKB-SubCell"/>
</dbReference>
<dbReference type="AlphaFoldDB" id="A0A1T2X2N7"/>
<dbReference type="InterPro" id="IPR017500">
    <property type="entry name" value="Phage_infect_YhgE_N"/>
</dbReference>
<evidence type="ECO:0000256" key="1">
    <source>
        <dbReference type="ARBA" id="ARBA00004141"/>
    </source>
</evidence>
<dbReference type="STRING" id="1324314.BVG16_25575"/>
<reference evidence="7 8" key="1">
    <citation type="submission" date="2017-01" db="EMBL/GenBank/DDBJ databases">
        <title>Genome analysis of Paenibacillus selenitrireducens ES3-24.</title>
        <authorList>
            <person name="Xu D."/>
            <person name="Yao R."/>
            <person name="Zheng S."/>
        </authorList>
    </citation>
    <scope>NUCLEOTIDE SEQUENCE [LARGE SCALE GENOMIC DNA]</scope>
    <source>
        <strain evidence="7 8">ES3-24</strain>
    </source>
</reference>
<evidence type="ECO:0000313" key="8">
    <source>
        <dbReference type="Proteomes" id="UP000190188"/>
    </source>
</evidence>
<dbReference type="PANTHER" id="PTHR43077:SF5">
    <property type="entry name" value="PHAGE INFECTION PROTEIN"/>
    <property type="match status" value="1"/>
</dbReference>
<dbReference type="InterPro" id="IPR013525">
    <property type="entry name" value="ABC2_TM"/>
</dbReference>
<feature type="domain" description="ABC-2 type transporter transmembrane" evidence="6">
    <location>
        <begin position="433"/>
        <end position="648"/>
    </location>
</feature>
<feature type="transmembrane region" description="Helical" evidence="5">
    <location>
        <begin position="517"/>
        <end position="539"/>
    </location>
</feature>
<feature type="transmembrane region" description="Helical" evidence="5">
    <location>
        <begin position="635"/>
        <end position="652"/>
    </location>
</feature>
<dbReference type="NCBIfam" id="TIGR03061">
    <property type="entry name" value="pip_yhgE_Nterm"/>
    <property type="match status" value="1"/>
</dbReference>
<evidence type="ECO:0000256" key="4">
    <source>
        <dbReference type="ARBA" id="ARBA00023136"/>
    </source>
</evidence>
<evidence type="ECO:0000256" key="2">
    <source>
        <dbReference type="ARBA" id="ARBA00022692"/>
    </source>
</evidence>
<organism evidence="7 8">
    <name type="scientific">Paenibacillus selenitireducens</name>
    <dbReference type="NCBI Taxonomy" id="1324314"/>
    <lineage>
        <taxon>Bacteria</taxon>
        <taxon>Bacillati</taxon>
        <taxon>Bacillota</taxon>
        <taxon>Bacilli</taxon>
        <taxon>Bacillales</taxon>
        <taxon>Paenibacillaceae</taxon>
        <taxon>Paenibacillus</taxon>
    </lineage>
</organism>
<dbReference type="GO" id="GO:0140359">
    <property type="term" value="F:ABC-type transporter activity"/>
    <property type="evidence" value="ECO:0007669"/>
    <property type="project" value="InterPro"/>
</dbReference>
<feature type="transmembrane region" description="Helical" evidence="5">
    <location>
        <begin position="20"/>
        <end position="43"/>
    </location>
</feature>
<dbReference type="RefSeq" id="WP_078502038.1">
    <property type="nucleotide sequence ID" value="NZ_MSZX01000012.1"/>
</dbReference>
<dbReference type="NCBIfam" id="TIGR03062">
    <property type="entry name" value="pip_yhgE_Cterm"/>
    <property type="match status" value="1"/>
</dbReference>
<feature type="transmembrane region" description="Helical" evidence="5">
    <location>
        <begin position="476"/>
        <end position="496"/>
    </location>
</feature>
<evidence type="ECO:0000256" key="3">
    <source>
        <dbReference type="ARBA" id="ARBA00022989"/>
    </source>
</evidence>
<accession>A0A1T2X2N7</accession>
<dbReference type="Pfam" id="PF12698">
    <property type="entry name" value="ABC2_membrane_3"/>
    <property type="match status" value="2"/>
</dbReference>
<proteinExistence type="predicted"/>
<comment type="caution">
    <text evidence="7">The sequence shown here is derived from an EMBL/GenBank/DDBJ whole genome shotgun (WGS) entry which is preliminary data.</text>
</comment>
<dbReference type="Proteomes" id="UP000190188">
    <property type="component" value="Unassembled WGS sequence"/>
</dbReference>
<sequence>MKGLSVFSKELGSIVRSPKVIIPIIAVLFIPLMYSGIFLGTFWDPYSKLSDLPVAVVNQDKGADYEGKSLQVGADLVDKLKENPEFKWNFVSAEEAEDGLKNDRYYLMITIPEDFSKDATTLMEDKPKQAEIIVESNEGHNFLAAQIGGTGMQTLKSEVSAEVTKAYTETVFEQLTEISDGFVTASDGATKLNDGASDATTGAETLKKNLGLLVSGTEELKSGLGKLQQGAKSVDTGAQGLKAGSSSLSSGLSQLNAAQKQLMQGVVQSNQGTTQLAAGISSSVEGSAKLSEGSKALAQGLEQYMKATNNEENPALQQLLAASKQVAAGNEELHQGAVKLNQGATQLKAGQGQLQGGMTQFGSKLSEAAAGGKTLADGAGKLAAGTGQLTTGLAQAGQGMNGLVDGSSKLNDGAGQLKDGLVKLTDGSGELATKLNEAAGKTSDIKATDARVDMFASPVDLVEKSINKVPNYGTGFAPYFLSLGLFVGALISTIVIPLRETPVLNASAWGRFISKTLIFAGVGIIQALLADAILLYGLGLEVSSVPMFVLFSIFTSLTYMFIIQGLVTAFGNPGRFAAIVLLILQLTTCGGTFPVELTPKFFQNLGAWLPMTYTVNGYKAIISIGDNAMMWHNSGILAIFAVVFLALTGIFFKSVYGKKQDNAVA</sequence>
<dbReference type="NCBIfam" id="TIGR03057">
    <property type="entry name" value="xxxLxxG_by_4"/>
    <property type="match status" value="2"/>
</dbReference>
<dbReference type="InterPro" id="IPR017501">
    <property type="entry name" value="Phage_infect_YhgE_C"/>
</dbReference>
<dbReference type="PANTHER" id="PTHR43077">
    <property type="entry name" value="TRANSPORT PERMEASE YVFS-RELATED"/>
    <property type="match status" value="1"/>
</dbReference>
<feature type="transmembrane region" description="Helical" evidence="5">
    <location>
        <begin position="545"/>
        <end position="569"/>
    </location>
</feature>
<dbReference type="InterPro" id="IPR023908">
    <property type="entry name" value="xxxLxxG_rpt"/>
</dbReference>
<name>A0A1T2X2N7_9BACL</name>
<evidence type="ECO:0000313" key="7">
    <source>
        <dbReference type="EMBL" id="OPA74122.1"/>
    </source>
</evidence>
<feature type="transmembrane region" description="Helical" evidence="5">
    <location>
        <begin position="576"/>
        <end position="595"/>
    </location>
</feature>
<keyword evidence="2 5" id="KW-0812">Transmembrane</keyword>
<dbReference type="Gene3D" id="3.40.1710.10">
    <property type="entry name" value="abc type-2 transporter like domain"/>
    <property type="match status" value="1"/>
</dbReference>